<keyword evidence="2" id="KW-1185">Reference proteome</keyword>
<proteinExistence type="predicted"/>
<dbReference type="Proteomes" id="UP000271889">
    <property type="component" value="Unassembled WGS sequence"/>
</dbReference>
<gene>
    <name evidence="1" type="ORF">CGOC_LOCUS11627</name>
</gene>
<evidence type="ECO:0000313" key="1">
    <source>
        <dbReference type="EMBL" id="VDN30750.1"/>
    </source>
</evidence>
<protein>
    <submittedName>
        <fullName evidence="1">Uncharacterized protein</fullName>
    </submittedName>
</protein>
<sequence>MEAPEHLTSTTAVDTGNVGLPENIKAWFAPKEKSTILEREFVLKEHALQQGALKEVFNLCKNVDITKLVTKANGMKQGAITGRNSSTVDAQMRIALKLTVRGHQFNSNFYLHVMIVMYYPA</sequence>
<dbReference type="AlphaFoldDB" id="A0A3P7MV78"/>
<evidence type="ECO:0000313" key="2">
    <source>
        <dbReference type="Proteomes" id="UP000271889"/>
    </source>
</evidence>
<accession>A0A3P7MV78</accession>
<reference evidence="1 2" key="1">
    <citation type="submission" date="2018-11" db="EMBL/GenBank/DDBJ databases">
        <authorList>
            <consortium name="Pathogen Informatics"/>
        </authorList>
    </citation>
    <scope>NUCLEOTIDE SEQUENCE [LARGE SCALE GENOMIC DNA]</scope>
</reference>
<dbReference type="EMBL" id="UYRV01117631">
    <property type="protein sequence ID" value="VDN30750.1"/>
    <property type="molecule type" value="Genomic_DNA"/>
</dbReference>
<organism evidence="1 2">
    <name type="scientific">Cylicostephanus goldi</name>
    <name type="common">Nematode worm</name>
    <dbReference type="NCBI Taxonomy" id="71465"/>
    <lineage>
        <taxon>Eukaryota</taxon>
        <taxon>Metazoa</taxon>
        <taxon>Ecdysozoa</taxon>
        <taxon>Nematoda</taxon>
        <taxon>Chromadorea</taxon>
        <taxon>Rhabditida</taxon>
        <taxon>Rhabditina</taxon>
        <taxon>Rhabditomorpha</taxon>
        <taxon>Strongyloidea</taxon>
        <taxon>Strongylidae</taxon>
        <taxon>Cylicostephanus</taxon>
    </lineage>
</organism>
<name>A0A3P7MV78_CYLGO</name>